<dbReference type="AlphaFoldDB" id="A0A7X4GKN2"/>
<evidence type="ECO:0000313" key="2">
    <source>
        <dbReference type="EMBL" id="MYM00354.1"/>
    </source>
</evidence>
<comment type="caution">
    <text evidence="2">The sequence shown here is derived from an EMBL/GenBank/DDBJ whole genome shotgun (WGS) entry which is preliminary data.</text>
</comment>
<proteinExistence type="predicted"/>
<dbReference type="Proteomes" id="UP000465810">
    <property type="component" value="Unassembled WGS sequence"/>
</dbReference>
<evidence type="ECO:0000313" key="3">
    <source>
        <dbReference type="Proteomes" id="UP000465810"/>
    </source>
</evidence>
<keyword evidence="1" id="KW-0472">Membrane</keyword>
<reference evidence="2 3" key="1">
    <citation type="submission" date="2019-12" db="EMBL/GenBank/DDBJ databases">
        <authorList>
            <person name="Feng G."/>
            <person name="Zhu H."/>
        </authorList>
    </citation>
    <scope>NUCLEOTIDE SEQUENCE [LARGE SCALE GENOMIC DNA]</scope>
    <source>
        <strain evidence="2 3">FGD1</strain>
    </source>
</reference>
<accession>A0A7X4GKN2</accession>
<organism evidence="2 3">
    <name type="scientific">Novosphingobium silvae</name>
    <dbReference type="NCBI Taxonomy" id="2692619"/>
    <lineage>
        <taxon>Bacteria</taxon>
        <taxon>Pseudomonadati</taxon>
        <taxon>Pseudomonadota</taxon>
        <taxon>Alphaproteobacteria</taxon>
        <taxon>Sphingomonadales</taxon>
        <taxon>Sphingomonadaceae</taxon>
        <taxon>Novosphingobium</taxon>
    </lineage>
</organism>
<dbReference type="EMBL" id="WVTD01000045">
    <property type="protein sequence ID" value="MYM00354.1"/>
    <property type="molecule type" value="Genomic_DNA"/>
</dbReference>
<protein>
    <submittedName>
        <fullName evidence="2">Uncharacterized protein</fullName>
    </submittedName>
</protein>
<dbReference type="RefSeq" id="WP_160987588.1">
    <property type="nucleotide sequence ID" value="NZ_WVTD01000045.1"/>
</dbReference>
<sequence>MIVLSLAGLTLDLAGVMLLGFDLVRIQRNLRRHAEDRLSSLHDVAEAAGGVDAFLRSVSGDFREYYRDEGRYLPSDGTFDHQSAEQSFDEVKGSIADLAGHLGTMAGMLVASLESDRETAGMSLRYTYIGIILIVAGFVLQIVGYF</sequence>
<keyword evidence="3" id="KW-1185">Reference proteome</keyword>
<feature type="transmembrane region" description="Helical" evidence="1">
    <location>
        <begin position="6"/>
        <end position="24"/>
    </location>
</feature>
<keyword evidence="1" id="KW-0812">Transmembrane</keyword>
<name>A0A7X4GKN2_9SPHN</name>
<gene>
    <name evidence="2" type="ORF">GR702_21690</name>
</gene>
<evidence type="ECO:0000256" key="1">
    <source>
        <dbReference type="SAM" id="Phobius"/>
    </source>
</evidence>
<feature type="transmembrane region" description="Helical" evidence="1">
    <location>
        <begin position="126"/>
        <end position="145"/>
    </location>
</feature>
<keyword evidence="1" id="KW-1133">Transmembrane helix</keyword>